<dbReference type="Pfam" id="PF02875">
    <property type="entry name" value="Mur_ligase_C"/>
    <property type="match status" value="1"/>
</dbReference>
<comment type="caution">
    <text evidence="6">The sequence shown here is derived from an EMBL/GenBank/DDBJ whole genome shotgun (WGS) entry which is preliminary data.</text>
</comment>
<evidence type="ECO:0000259" key="4">
    <source>
        <dbReference type="Pfam" id="PF02875"/>
    </source>
</evidence>
<dbReference type="SUPFAM" id="SSF53623">
    <property type="entry name" value="MurD-like peptide ligases, catalytic domain"/>
    <property type="match status" value="1"/>
</dbReference>
<feature type="domain" description="Mur ligase central" evidence="5">
    <location>
        <begin position="156"/>
        <end position="286"/>
    </location>
</feature>
<reference evidence="6 7" key="1">
    <citation type="submission" date="2018-07" db="EMBL/GenBank/DDBJ databases">
        <title>Genome sequencing of rice bacterial endophytes.</title>
        <authorList>
            <person name="Venturi V."/>
        </authorList>
    </citation>
    <scope>NUCLEOTIDE SEQUENCE [LARGE SCALE GENOMIC DNA]</scope>
    <source>
        <strain evidence="6 7">E2333</strain>
    </source>
</reference>
<keyword evidence="3" id="KW-0067">ATP-binding</keyword>
<dbReference type="GO" id="GO:0016881">
    <property type="term" value="F:acid-amino acid ligase activity"/>
    <property type="evidence" value="ECO:0007669"/>
    <property type="project" value="InterPro"/>
</dbReference>
<gene>
    <name evidence="6" type="ORF">DEU51_11481</name>
</gene>
<dbReference type="GO" id="GO:0005524">
    <property type="term" value="F:ATP binding"/>
    <property type="evidence" value="ECO:0007669"/>
    <property type="project" value="UniProtKB-KW"/>
</dbReference>
<dbReference type="SUPFAM" id="SSF53244">
    <property type="entry name" value="MurD-like peptide ligases, peptide-binding domain"/>
    <property type="match status" value="1"/>
</dbReference>
<dbReference type="Pfam" id="PF08245">
    <property type="entry name" value="Mur_ligase_M"/>
    <property type="match status" value="1"/>
</dbReference>
<sequence length="514" mass="57092">MRLCNFVFFDACGGHRVLANGVNKFRGACSLRFEPAFFLDPTDITISWARAPSEFESPIKCVISKETIIHCVPFPNNSKAFQELVCKITLSNYLEYHFRFSSVEDGESEIVNADHARNVLDQFHRDRYSIQSLSFAEMLMIASKRLKSNDRILVMVTGSTGKTSTKEAIADMLAPSGSFRSTDSWNYPHEIATQISLNTDFGSIFVVESAICPEMEILGEILPPDILVLTNIGAAHLSAYGTLENIAWVKSSLAKSMKPSGLIIVNGDDHILVEAIESRLANIKLPPRLLKVCSADSATADIYYTHRESGCATQLVNIFSHKPCLRSEINEVQVHLSHVPLNIALAMSATNAALMMTGQSKNTYEPIQQIPFRLEVIEHLGVRILNDAYNANIMSMIRFIDYILKIKKPTQSVVIILGEMLELGEHAVALHQEIINKISENFDPSMRILTIGDVYKNLSYGIIEPKQYSEVDDQLYSDLGSYELTGILAIKGSYRTGVLGIANYLVSKLQQLGG</sequence>
<evidence type="ECO:0000259" key="5">
    <source>
        <dbReference type="Pfam" id="PF08245"/>
    </source>
</evidence>
<keyword evidence="1" id="KW-0436">Ligase</keyword>
<evidence type="ECO:0000313" key="7">
    <source>
        <dbReference type="Proteomes" id="UP000255365"/>
    </source>
</evidence>
<dbReference type="EMBL" id="QRAV01000014">
    <property type="protein sequence ID" value="RDL16224.1"/>
    <property type="molecule type" value="Genomic_DNA"/>
</dbReference>
<accession>A0A370S955</accession>
<dbReference type="PANTHER" id="PTHR43024:SF1">
    <property type="entry name" value="UDP-N-ACETYLMURAMOYL-TRIPEPTIDE--D-ALANYL-D-ALANINE LIGASE"/>
    <property type="match status" value="1"/>
</dbReference>
<evidence type="ECO:0000256" key="2">
    <source>
        <dbReference type="ARBA" id="ARBA00022741"/>
    </source>
</evidence>
<feature type="domain" description="Mur ligase C-terminal" evidence="4">
    <location>
        <begin position="373"/>
        <end position="443"/>
    </location>
</feature>
<dbReference type="Proteomes" id="UP000255365">
    <property type="component" value="Unassembled WGS sequence"/>
</dbReference>
<keyword evidence="2" id="KW-0547">Nucleotide-binding</keyword>
<dbReference type="Gene3D" id="3.40.1190.10">
    <property type="entry name" value="Mur-like, catalytic domain"/>
    <property type="match status" value="1"/>
</dbReference>
<proteinExistence type="predicted"/>
<dbReference type="InterPro" id="IPR036615">
    <property type="entry name" value="Mur_ligase_C_dom_sf"/>
</dbReference>
<dbReference type="InterPro" id="IPR013221">
    <property type="entry name" value="Mur_ligase_cen"/>
</dbReference>
<dbReference type="InterPro" id="IPR036565">
    <property type="entry name" value="Mur-like_cat_sf"/>
</dbReference>
<protein>
    <submittedName>
        <fullName evidence="6">UDP-N-acetylmuramyl pentapeptide synthase</fullName>
    </submittedName>
</protein>
<organism evidence="6 7">
    <name type="scientific">Pseudomonas jessenii</name>
    <dbReference type="NCBI Taxonomy" id="77298"/>
    <lineage>
        <taxon>Bacteria</taxon>
        <taxon>Pseudomonadati</taxon>
        <taxon>Pseudomonadota</taxon>
        <taxon>Gammaproteobacteria</taxon>
        <taxon>Pseudomonadales</taxon>
        <taxon>Pseudomonadaceae</taxon>
        <taxon>Pseudomonas</taxon>
    </lineage>
</organism>
<dbReference type="InterPro" id="IPR004101">
    <property type="entry name" value="Mur_ligase_C"/>
</dbReference>
<evidence type="ECO:0000313" key="6">
    <source>
        <dbReference type="EMBL" id="RDL16224.1"/>
    </source>
</evidence>
<evidence type="ECO:0000256" key="3">
    <source>
        <dbReference type="ARBA" id="ARBA00022840"/>
    </source>
</evidence>
<dbReference type="PANTHER" id="PTHR43024">
    <property type="entry name" value="UDP-N-ACETYLMURAMOYL-TRIPEPTIDE--D-ALANYL-D-ALANINE LIGASE"/>
    <property type="match status" value="1"/>
</dbReference>
<name>A0A370S955_PSEJE</name>
<dbReference type="AlphaFoldDB" id="A0A370S955"/>
<dbReference type="InterPro" id="IPR051046">
    <property type="entry name" value="MurCDEF_CellWall_CoF430Synth"/>
</dbReference>
<dbReference type="Gene3D" id="3.90.190.20">
    <property type="entry name" value="Mur ligase, C-terminal domain"/>
    <property type="match status" value="1"/>
</dbReference>
<evidence type="ECO:0000256" key="1">
    <source>
        <dbReference type="ARBA" id="ARBA00022598"/>
    </source>
</evidence>